<keyword evidence="1" id="KW-0472">Membrane</keyword>
<dbReference type="InterPro" id="IPR009688">
    <property type="entry name" value="FAM210A/B-like_dom"/>
</dbReference>
<gene>
    <name evidence="3" type="ORF">EB796_023666</name>
</gene>
<dbReference type="GO" id="GO:0005739">
    <property type="term" value="C:mitochondrion"/>
    <property type="evidence" value="ECO:0007669"/>
    <property type="project" value="TreeGrafter"/>
</dbReference>
<dbReference type="EMBL" id="VXIV02003346">
    <property type="protein sequence ID" value="KAF6018023.1"/>
    <property type="molecule type" value="Genomic_DNA"/>
</dbReference>
<dbReference type="PANTHER" id="PTHR21377">
    <property type="entry name" value="PROTEIN FAM210B, MITOCHONDRIAL"/>
    <property type="match status" value="1"/>
</dbReference>
<comment type="caution">
    <text evidence="3">The sequence shown here is derived from an EMBL/GenBank/DDBJ whole genome shotgun (WGS) entry which is preliminary data.</text>
</comment>
<dbReference type="InterPro" id="IPR045866">
    <property type="entry name" value="FAM210A/B-like"/>
</dbReference>
<organism evidence="3 4">
    <name type="scientific">Bugula neritina</name>
    <name type="common">Brown bryozoan</name>
    <name type="synonym">Sertularia neritina</name>
    <dbReference type="NCBI Taxonomy" id="10212"/>
    <lineage>
        <taxon>Eukaryota</taxon>
        <taxon>Metazoa</taxon>
        <taxon>Spiralia</taxon>
        <taxon>Lophotrochozoa</taxon>
        <taxon>Bryozoa</taxon>
        <taxon>Gymnolaemata</taxon>
        <taxon>Cheilostomatida</taxon>
        <taxon>Flustrina</taxon>
        <taxon>Buguloidea</taxon>
        <taxon>Bugulidae</taxon>
        <taxon>Bugula</taxon>
    </lineage>
</organism>
<proteinExistence type="predicted"/>
<keyword evidence="1" id="KW-0812">Transmembrane</keyword>
<feature type="transmembrane region" description="Helical" evidence="1">
    <location>
        <begin position="27"/>
        <end position="50"/>
    </location>
</feature>
<dbReference type="Proteomes" id="UP000593567">
    <property type="component" value="Unassembled WGS sequence"/>
</dbReference>
<keyword evidence="4" id="KW-1185">Reference proteome</keyword>
<evidence type="ECO:0000313" key="3">
    <source>
        <dbReference type="EMBL" id="KAF6018023.1"/>
    </source>
</evidence>
<evidence type="ECO:0000313" key="4">
    <source>
        <dbReference type="Proteomes" id="UP000593567"/>
    </source>
</evidence>
<keyword evidence="1" id="KW-1133">Transmembrane helix</keyword>
<reference evidence="3" key="1">
    <citation type="submission" date="2020-06" db="EMBL/GenBank/DDBJ databases">
        <title>Draft genome of Bugula neritina, a colonial animal packing powerful symbionts and potential medicines.</title>
        <authorList>
            <person name="Rayko M."/>
        </authorList>
    </citation>
    <scope>NUCLEOTIDE SEQUENCE [LARGE SCALE GENOMIC DNA]</scope>
    <source>
        <strain evidence="3">Kwan_BN1</strain>
    </source>
</reference>
<sequence length="125" mass="13285">MSPSSGGDKSSKKHDRVARLKAAVRDYGSIVIVFHVGIALTSLGFFYTLVASNVDVVSVLQYFNISLGSAQSSVETASTFAVAYAVHKIFAPVRIGITLSCAPLIVRSLRARGILKTPLLGLNMT</sequence>
<dbReference type="AlphaFoldDB" id="A0A7J7IVT6"/>
<protein>
    <submittedName>
        <fullName evidence="3">FAM210B</fullName>
    </submittedName>
</protein>
<dbReference type="OrthoDB" id="426386at2759"/>
<accession>A0A7J7IVT6</accession>
<dbReference type="PANTHER" id="PTHR21377:SF0">
    <property type="entry name" value="PROTEIN FAM210B, MITOCHONDRIAL"/>
    <property type="match status" value="1"/>
</dbReference>
<evidence type="ECO:0000259" key="2">
    <source>
        <dbReference type="Pfam" id="PF06916"/>
    </source>
</evidence>
<feature type="domain" description="DUF1279" evidence="2">
    <location>
        <begin position="19"/>
        <end position="103"/>
    </location>
</feature>
<evidence type="ECO:0000256" key="1">
    <source>
        <dbReference type="SAM" id="Phobius"/>
    </source>
</evidence>
<dbReference type="Pfam" id="PF06916">
    <property type="entry name" value="FAM210A-B_dom"/>
    <property type="match status" value="1"/>
</dbReference>
<name>A0A7J7IVT6_BUGNE</name>